<dbReference type="EMBL" id="VSSQ01102322">
    <property type="protein sequence ID" value="MPN43733.1"/>
    <property type="molecule type" value="Genomic_DNA"/>
</dbReference>
<accession>A0A645I8J3</accession>
<protein>
    <submittedName>
        <fullName evidence="2">Uncharacterized protein</fullName>
    </submittedName>
</protein>
<organism evidence="2">
    <name type="scientific">bioreactor metagenome</name>
    <dbReference type="NCBI Taxonomy" id="1076179"/>
    <lineage>
        <taxon>unclassified sequences</taxon>
        <taxon>metagenomes</taxon>
        <taxon>ecological metagenomes</taxon>
    </lineage>
</organism>
<evidence type="ECO:0000256" key="1">
    <source>
        <dbReference type="SAM" id="MobiDB-lite"/>
    </source>
</evidence>
<reference evidence="2" key="1">
    <citation type="submission" date="2019-08" db="EMBL/GenBank/DDBJ databases">
        <authorList>
            <person name="Kucharzyk K."/>
            <person name="Murdoch R.W."/>
            <person name="Higgins S."/>
            <person name="Loffler F."/>
        </authorList>
    </citation>
    <scope>NUCLEOTIDE SEQUENCE</scope>
</reference>
<name>A0A645I8J3_9ZZZZ</name>
<dbReference type="AlphaFoldDB" id="A0A645I8J3"/>
<evidence type="ECO:0000313" key="2">
    <source>
        <dbReference type="EMBL" id="MPN43733.1"/>
    </source>
</evidence>
<comment type="caution">
    <text evidence="2">The sequence shown here is derived from an EMBL/GenBank/DDBJ whole genome shotgun (WGS) entry which is preliminary data.</text>
</comment>
<proteinExistence type="predicted"/>
<gene>
    <name evidence="2" type="ORF">SDC9_191293</name>
</gene>
<sequence>MPGGPPVSRRSRNHSDNRTVRKVQPTMKTMQATLRPGCTYCIRRSFFDSVVSQWNGELSHDGFLFYMGLLTNSTYLFNYRSIRFRRHTDNNSPLIQITVKGLMHNIGQIEHLMEFHEQYLDSHVHADTPVKRNLITKIRKGCMVRYAFLDNPSLLLALKLVVWHHAVYLSPKAIVRDIRIGLLKSK</sequence>
<feature type="region of interest" description="Disordered" evidence="1">
    <location>
        <begin position="1"/>
        <end position="21"/>
    </location>
</feature>